<evidence type="ECO:0000259" key="7">
    <source>
        <dbReference type="PROSITE" id="PS50885"/>
    </source>
</evidence>
<dbReference type="SMART" id="SM00283">
    <property type="entry name" value="MA"/>
    <property type="match status" value="1"/>
</dbReference>
<dbReference type="KEGG" id="abf:AMK58_14210"/>
<evidence type="ECO:0000256" key="1">
    <source>
        <dbReference type="ARBA" id="ARBA00023224"/>
    </source>
</evidence>
<reference evidence="9 10" key="1">
    <citation type="submission" date="2018-09" db="EMBL/GenBank/DDBJ databases">
        <title>Whole genome based analysis of evolution and adaptive divergence in Indian and Brazilian strains of Azospirillum brasilense.</title>
        <authorList>
            <person name="Singh C."/>
            <person name="Tripathi A.K."/>
        </authorList>
    </citation>
    <scope>NUCLEOTIDE SEQUENCE [LARGE SCALE GENOMIC DNA]</scope>
    <source>
        <strain evidence="9 10">MTCC4038</strain>
        <plasmid evidence="9 10">p1</plasmid>
    </source>
</reference>
<proteinExistence type="inferred from homology"/>
<keyword evidence="1 3" id="KW-0807">Transducer</keyword>
<evidence type="ECO:0000256" key="5">
    <source>
        <dbReference type="SAM" id="Phobius"/>
    </source>
</evidence>
<dbReference type="Pfam" id="PF00015">
    <property type="entry name" value="MCPsignal"/>
    <property type="match status" value="1"/>
</dbReference>
<dbReference type="PROSITE" id="PS50111">
    <property type="entry name" value="CHEMOTAXIS_TRANSDUC_2"/>
    <property type="match status" value="1"/>
</dbReference>
<dbReference type="SMART" id="SM00304">
    <property type="entry name" value="HAMP"/>
    <property type="match status" value="1"/>
</dbReference>
<dbReference type="PROSITE" id="PS50885">
    <property type="entry name" value="HAMP"/>
    <property type="match status" value="1"/>
</dbReference>
<evidence type="ECO:0000313" key="9">
    <source>
        <dbReference type="EMBL" id="QCO10472.1"/>
    </source>
</evidence>
<sequence length="564" mass="58661">MQLKNVRIAGKILGIVVVLGTVSVSTALVSGYGLATLGGELNRVEEAGREATQGARLNRYLVELSRAEYQMGANPASVATIEAVVADRKAEVRAHLEHARAGADAQQRPLLDGIESKYAAYVSSLDDTVAAAKKHADMGITYARREVLNNVSGSQELVETLIQAVQDYNGLTVAKTARISEEAEALAGRTTWLIAAVALLGILASGLIGRWLSARGIVGPIVEAVSCLRRLAGGDLTVVITGADRRDEVGDIARALAVFKDNALDRQRIQAEQEAEARHKLDRAEAVGATILRFDREVGEALHVMKDAAAALEATANSLSAGAEQASERMTVVGAAAEQTAANVQTVAAATEEMTSTVQEVSRQMNEARGFADEATRQAQQAQQRVGALTESGQRINEVIDLIQGIASQTNLLALNATIEAARAGEAGKGFAVVASEVKQLANQTAQATDEIRGQVGAMQETIGGAVSAIQTIATVIFRLNEMATAVAAAVEQQGAATAEIGRNAVQAAQGTAEVTGTIGTLRVASESTAAGSAQVLQSAREVAGRAVALKGSVDAFIAEVKTA</sequence>
<dbReference type="GO" id="GO:0004888">
    <property type="term" value="F:transmembrane signaling receptor activity"/>
    <property type="evidence" value="ECO:0007669"/>
    <property type="project" value="InterPro"/>
</dbReference>
<reference evidence="8 11" key="2">
    <citation type="submission" date="2023-11" db="EMBL/GenBank/DDBJ databases">
        <title>MicrobeMod: A computational toolkit for identifying prokaryotic methylation and restriction-modification with nanopore sequencing.</title>
        <authorList>
            <person name="Crits-Christoph A."/>
            <person name="Kang S.C."/>
            <person name="Lee H."/>
            <person name="Ostrov N."/>
        </authorList>
    </citation>
    <scope>NUCLEOTIDE SEQUENCE [LARGE SCALE GENOMIC DNA]</scope>
    <source>
        <strain evidence="8 11">ATCC 29145</strain>
    </source>
</reference>
<dbReference type="AlphaFoldDB" id="A0A0P0EQM5"/>
<dbReference type="InterPro" id="IPR004089">
    <property type="entry name" value="MCPsignal_dom"/>
</dbReference>
<dbReference type="EMBL" id="CP032340">
    <property type="protein sequence ID" value="QCO10472.1"/>
    <property type="molecule type" value="Genomic_DNA"/>
</dbReference>
<dbReference type="RefSeq" id="WP_051140519.1">
    <property type="nucleotide sequence ID" value="NZ_CP012915.1"/>
</dbReference>
<evidence type="ECO:0000256" key="4">
    <source>
        <dbReference type="SAM" id="Coils"/>
    </source>
</evidence>
<evidence type="ECO:0000259" key="6">
    <source>
        <dbReference type="PROSITE" id="PS50111"/>
    </source>
</evidence>
<dbReference type="Gene3D" id="1.10.287.950">
    <property type="entry name" value="Methyl-accepting chemotaxis protein"/>
    <property type="match status" value="1"/>
</dbReference>
<evidence type="ECO:0000256" key="2">
    <source>
        <dbReference type="ARBA" id="ARBA00029447"/>
    </source>
</evidence>
<dbReference type="Proteomes" id="UP000298774">
    <property type="component" value="Plasmid p1"/>
</dbReference>
<dbReference type="EMBL" id="JAWXYC010000003">
    <property type="protein sequence ID" value="MDX5951716.1"/>
    <property type="molecule type" value="Genomic_DNA"/>
</dbReference>
<keyword evidence="9" id="KW-0614">Plasmid</keyword>
<dbReference type="Pfam" id="PF00672">
    <property type="entry name" value="HAMP"/>
    <property type="match status" value="1"/>
</dbReference>
<accession>A0A0P0EQM5</accession>
<geneLocation type="plasmid" evidence="9 10">
    <name>p1</name>
</geneLocation>
<organism evidence="9 10">
    <name type="scientific">Azospirillum brasilense</name>
    <dbReference type="NCBI Taxonomy" id="192"/>
    <lineage>
        <taxon>Bacteria</taxon>
        <taxon>Pseudomonadati</taxon>
        <taxon>Pseudomonadota</taxon>
        <taxon>Alphaproteobacteria</taxon>
        <taxon>Rhodospirillales</taxon>
        <taxon>Azospirillaceae</taxon>
        <taxon>Azospirillum</taxon>
    </lineage>
</organism>
<dbReference type="PRINTS" id="PR00260">
    <property type="entry name" value="CHEMTRNSDUCR"/>
</dbReference>
<name>A0A0P0EQM5_AZOBR</name>
<comment type="similarity">
    <text evidence="2">Belongs to the methyl-accepting chemotaxis (MCP) protein family.</text>
</comment>
<dbReference type="GeneID" id="56451635"/>
<dbReference type="PANTHER" id="PTHR32089">
    <property type="entry name" value="METHYL-ACCEPTING CHEMOTAXIS PROTEIN MCPB"/>
    <property type="match status" value="1"/>
</dbReference>
<dbReference type="Gene3D" id="6.10.340.10">
    <property type="match status" value="1"/>
</dbReference>
<feature type="transmembrane region" description="Helical" evidence="5">
    <location>
        <begin position="12"/>
        <end position="35"/>
    </location>
</feature>
<dbReference type="GO" id="GO:0006935">
    <property type="term" value="P:chemotaxis"/>
    <property type="evidence" value="ECO:0007669"/>
    <property type="project" value="InterPro"/>
</dbReference>
<dbReference type="InterPro" id="IPR003660">
    <property type="entry name" value="HAMP_dom"/>
</dbReference>
<dbReference type="GO" id="GO:0007165">
    <property type="term" value="P:signal transduction"/>
    <property type="evidence" value="ECO:0007669"/>
    <property type="project" value="UniProtKB-KW"/>
</dbReference>
<gene>
    <name evidence="9" type="ORF">D3868_15330</name>
    <name evidence="8" type="ORF">SIM66_10990</name>
</gene>
<feature type="coiled-coil region" evidence="4">
    <location>
        <begin position="365"/>
        <end position="392"/>
    </location>
</feature>
<evidence type="ECO:0000256" key="3">
    <source>
        <dbReference type="PROSITE-ProRule" id="PRU00284"/>
    </source>
</evidence>
<keyword evidence="5" id="KW-0812">Transmembrane</keyword>
<dbReference type="InterPro" id="IPR004090">
    <property type="entry name" value="Chemotax_Me-accpt_rcpt"/>
</dbReference>
<dbReference type="PANTHER" id="PTHR32089:SF112">
    <property type="entry name" value="LYSOZYME-LIKE PROTEIN-RELATED"/>
    <property type="match status" value="1"/>
</dbReference>
<evidence type="ECO:0000313" key="8">
    <source>
        <dbReference type="EMBL" id="MDX5951716.1"/>
    </source>
</evidence>
<feature type="domain" description="HAMP" evidence="7">
    <location>
        <begin position="215"/>
        <end position="268"/>
    </location>
</feature>
<keyword evidence="4" id="KW-0175">Coiled coil</keyword>
<protein>
    <submittedName>
        <fullName evidence="9">HAMP domain-containing protein</fullName>
    </submittedName>
    <submittedName>
        <fullName evidence="8">Methyl-accepting chemotaxis protein</fullName>
    </submittedName>
</protein>
<dbReference type="SUPFAM" id="SSF58104">
    <property type="entry name" value="Methyl-accepting chemotaxis protein (MCP) signaling domain"/>
    <property type="match status" value="1"/>
</dbReference>
<feature type="domain" description="Methyl-accepting transducer" evidence="6">
    <location>
        <begin position="308"/>
        <end position="544"/>
    </location>
</feature>
<evidence type="ECO:0000313" key="10">
    <source>
        <dbReference type="Proteomes" id="UP000298774"/>
    </source>
</evidence>
<dbReference type="GO" id="GO:0016020">
    <property type="term" value="C:membrane"/>
    <property type="evidence" value="ECO:0007669"/>
    <property type="project" value="InterPro"/>
</dbReference>
<dbReference type="Proteomes" id="UP001277471">
    <property type="component" value="Unassembled WGS sequence"/>
</dbReference>
<keyword evidence="5" id="KW-0472">Membrane</keyword>
<evidence type="ECO:0000313" key="11">
    <source>
        <dbReference type="Proteomes" id="UP001277471"/>
    </source>
</evidence>
<keyword evidence="11" id="KW-1185">Reference proteome</keyword>
<keyword evidence="5" id="KW-1133">Transmembrane helix</keyword>